<dbReference type="Proteomes" id="UP000680714">
    <property type="component" value="Unassembled WGS sequence"/>
</dbReference>
<gene>
    <name evidence="1" type="ORF">KEC16_10665</name>
</gene>
<evidence type="ECO:0000313" key="2">
    <source>
        <dbReference type="Proteomes" id="UP000680714"/>
    </source>
</evidence>
<protein>
    <submittedName>
        <fullName evidence="1">Uncharacterized protein</fullName>
    </submittedName>
</protein>
<name>A0ABS5IEJ5_9PROT</name>
<organism evidence="1 2">
    <name type="scientific">Magnetospirillum sulfuroxidans</name>
    <dbReference type="NCBI Taxonomy" id="611300"/>
    <lineage>
        <taxon>Bacteria</taxon>
        <taxon>Pseudomonadati</taxon>
        <taxon>Pseudomonadota</taxon>
        <taxon>Alphaproteobacteria</taxon>
        <taxon>Rhodospirillales</taxon>
        <taxon>Rhodospirillaceae</taxon>
        <taxon>Magnetospirillum</taxon>
    </lineage>
</organism>
<sequence length="60" mass="7041">MADMELDGDSPELVAYRLSQDVRELEWRYPESGTPYNRKEYLDLFSECLEAVKGNRKVKV</sequence>
<dbReference type="RefSeq" id="WP_211548654.1">
    <property type="nucleotide sequence ID" value="NZ_JAGTUF010000008.1"/>
</dbReference>
<proteinExistence type="predicted"/>
<evidence type="ECO:0000313" key="1">
    <source>
        <dbReference type="EMBL" id="MBR9972173.1"/>
    </source>
</evidence>
<keyword evidence="2" id="KW-1185">Reference proteome</keyword>
<accession>A0ABS5IEJ5</accession>
<reference evidence="1 2" key="1">
    <citation type="submission" date="2021-04" db="EMBL/GenBank/DDBJ databases">
        <title>Magnetospirillum sulfuroxidans sp. nov., a facultative chemolithoautotrophic sulfur-oxidizing alphaproteobacterium isolated from freshwater sediment and proposals for Paramagetospirillum gen. nov., and Magnetospirillaceae fam. nov.</title>
        <authorList>
            <person name="Koziaeva V."/>
            <person name="Geelhoed J.S."/>
            <person name="Sorokin D.Y."/>
            <person name="Grouzdev D.S."/>
        </authorList>
    </citation>
    <scope>NUCLEOTIDE SEQUENCE [LARGE SCALE GENOMIC DNA]</scope>
    <source>
        <strain evidence="1 2">J10</strain>
    </source>
</reference>
<comment type="caution">
    <text evidence="1">The sequence shown here is derived from an EMBL/GenBank/DDBJ whole genome shotgun (WGS) entry which is preliminary data.</text>
</comment>
<dbReference type="EMBL" id="JAGTUF010000008">
    <property type="protein sequence ID" value="MBR9972173.1"/>
    <property type="molecule type" value="Genomic_DNA"/>
</dbReference>